<evidence type="ECO:0000313" key="2">
    <source>
        <dbReference type="Proteomes" id="UP000814033"/>
    </source>
</evidence>
<gene>
    <name evidence="1" type="ORF">FA95DRAFT_1484523</name>
</gene>
<dbReference type="Proteomes" id="UP000814033">
    <property type="component" value="Unassembled WGS sequence"/>
</dbReference>
<reference evidence="1" key="2">
    <citation type="journal article" date="2022" name="New Phytol.">
        <title>Evolutionary transition to the ectomycorrhizal habit in the genomes of a hyperdiverse lineage of mushroom-forming fungi.</title>
        <authorList>
            <person name="Looney B."/>
            <person name="Miyauchi S."/>
            <person name="Morin E."/>
            <person name="Drula E."/>
            <person name="Courty P.E."/>
            <person name="Kohler A."/>
            <person name="Kuo A."/>
            <person name="LaButti K."/>
            <person name="Pangilinan J."/>
            <person name="Lipzen A."/>
            <person name="Riley R."/>
            <person name="Andreopoulos W."/>
            <person name="He G."/>
            <person name="Johnson J."/>
            <person name="Nolan M."/>
            <person name="Tritt A."/>
            <person name="Barry K.W."/>
            <person name="Grigoriev I.V."/>
            <person name="Nagy L.G."/>
            <person name="Hibbett D."/>
            <person name="Henrissat B."/>
            <person name="Matheny P.B."/>
            <person name="Labbe J."/>
            <person name="Martin F.M."/>
        </authorList>
    </citation>
    <scope>NUCLEOTIDE SEQUENCE</scope>
    <source>
        <strain evidence="1">FP105234-sp</strain>
    </source>
</reference>
<keyword evidence="2" id="KW-1185">Reference proteome</keyword>
<organism evidence="1 2">
    <name type="scientific">Auriscalpium vulgare</name>
    <dbReference type="NCBI Taxonomy" id="40419"/>
    <lineage>
        <taxon>Eukaryota</taxon>
        <taxon>Fungi</taxon>
        <taxon>Dikarya</taxon>
        <taxon>Basidiomycota</taxon>
        <taxon>Agaricomycotina</taxon>
        <taxon>Agaricomycetes</taxon>
        <taxon>Russulales</taxon>
        <taxon>Auriscalpiaceae</taxon>
        <taxon>Auriscalpium</taxon>
    </lineage>
</organism>
<protein>
    <submittedName>
        <fullName evidence="1">Uncharacterized protein</fullName>
    </submittedName>
</protein>
<reference evidence="1" key="1">
    <citation type="submission" date="2021-02" db="EMBL/GenBank/DDBJ databases">
        <authorList>
            <consortium name="DOE Joint Genome Institute"/>
            <person name="Ahrendt S."/>
            <person name="Looney B.P."/>
            <person name="Miyauchi S."/>
            <person name="Morin E."/>
            <person name="Drula E."/>
            <person name="Courty P.E."/>
            <person name="Chicoki N."/>
            <person name="Fauchery L."/>
            <person name="Kohler A."/>
            <person name="Kuo A."/>
            <person name="Labutti K."/>
            <person name="Pangilinan J."/>
            <person name="Lipzen A."/>
            <person name="Riley R."/>
            <person name="Andreopoulos W."/>
            <person name="He G."/>
            <person name="Johnson J."/>
            <person name="Barry K.W."/>
            <person name="Grigoriev I.V."/>
            <person name="Nagy L."/>
            <person name="Hibbett D."/>
            <person name="Henrissat B."/>
            <person name="Matheny P.B."/>
            <person name="Labbe J."/>
            <person name="Martin F."/>
        </authorList>
    </citation>
    <scope>NUCLEOTIDE SEQUENCE</scope>
    <source>
        <strain evidence="1">FP105234-sp</strain>
    </source>
</reference>
<sequence>MQPTARVASSTPLRRLAVHSTTTCAEQSVAYGKCIVATYTDVQKDSCKAEFEKFGACLREAVRVHAFLTCVQLL</sequence>
<accession>A0ACB8S5Q8</accession>
<proteinExistence type="predicted"/>
<evidence type="ECO:0000313" key="1">
    <source>
        <dbReference type="EMBL" id="KAI0051793.1"/>
    </source>
</evidence>
<dbReference type="EMBL" id="MU275849">
    <property type="protein sequence ID" value="KAI0051793.1"/>
    <property type="molecule type" value="Genomic_DNA"/>
</dbReference>
<name>A0ACB8S5Q8_9AGAM</name>
<comment type="caution">
    <text evidence="1">The sequence shown here is derived from an EMBL/GenBank/DDBJ whole genome shotgun (WGS) entry which is preliminary data.</text>
</comment>